<proteinExistence type="predicted"/>
<comment type="caution">
    <text evidence="1">The sequence shown here is derived from an EMBL/GenBank/DDBJ whole genome shotgun (WGS) entry which is preliminary data.</text>
</comment>
<accession>A0A0R2TZL6</accession>
<evidence type="ECO:0000313" key="2">
    <source>
        <dbReference type="Proteomes" id="UP000051213"/>
    </source>
</evidence>
<organism evidence="1 2">
    <name type="scientific">SAR92 bacterium BACL26 MAG-121220-bin70</name>
    <dbReference type="NCBI Taxonomy" id="1655626"/>
    <lineage>
        <taxon>Bacteria</taxon>
        <taxon>Pseudomonadati</taxon>
        <taxon>Pseudomonadota</taxon>
        <taxon>Gammaproteobacteria</taxon>
        <taxon>Cellvibrionales</taxon>
        <taxon>Porticoccaceae</taxon>
        <taxon>SAR92 clade</taxon>
    </lineage>
</organism>
<dbReference type="EMBL" id="LICA01000624">
    <property type="protein sequence ID" value="KRO91074.1"/>
    <property type="molecule type" value="Genomic_DNA"/>
</dbReference>
<gene>
    <name evidence="1" type="ORF">ABS24_06715</name>
</gene>
<name>A0A0R2TZL6_9GAMM</name>
<sequence>MRRPSLAYGQSKQLVERQISVLPVRSLGPPQRKTDFVQKKVFFDVGLGNRLQLFDPDDPARYQLYTKVGASLTLPKSWTLRGAYGFDITNNFDESNRLNSGSVLPRVRSDVVKYLTEGDTGLDSLYFENRGSAYKGLHYRVFGGVLEEMYSGAGGEVLYQPFQSRVAYGLSANWVRQRDYDKSFKHLDYQTATAFASVYWASPFYNFDVAVHAGKYLAKDIGATLEVRRTFNNGWMVGLWATMTDVSAEDFGEGSFDKGMFFKIPFDGLFGRNTRGSYNNRLRPIQRDGGQRLEDFSGNIWWDIRSARYDAFSEVTSRLAP</sequence>
<protein>
    <submittedName>
        <fullName evidence="1">Uncharacterized protein</fullName>
    </submittedName>
</protein>
<dbReference type="Pfam" id="PF06082">
    <property type="entry name" value="YjbH"/>
    <property type="match status" value="1"/>
</dbReference>
<evidence type="ECO:0000313" key="1">
    <source>
        <dbReference type="EMBL" id="KRO91074.1"/>
    </source>
</evidence>
<reference evidence="1 2" key="1">
    <citation type="submission" date="2015-10" db="EMBL/GenBank/DDBJ databases">
        <title>Metagenome-Assembled Genomes uncover a global brackish microbiome.</title>
        <authorList>
            <person name="Hugerth L.W."/>
            <person name="Larsson J."/>
            <person name="Alneberg J."/>
            <person name="Lindh M.V."/>
            <person name="Legrand C."/>
            <person name="Pinhassi J."/>
            <person name="Andersson A.F."/>
        </authorList>
    </citation>
    <scope>NUCLEOTIDE SEQUENCE [LARGE SCALE GENOMIC DNA]</scope>
    <source>
        <strain evidence="1">BACL26 MAG-121220-bin70</strain>
    </source>
</reference>
<dbReference type="InterPro" id="IPR010344">
    <property type="entry name" value="YbjH"/>
</dbReference>
<dbReference type="AlphaFoldDB" id="A0A0R2TZL6"/>
<dbReference type="Proteomes" id="UP000051213">
    <property type="component" value="Unassembled WGS sequence"/>
</dbReference>